<dbReference type="Pfam" id="PF03613">
    <property type="entry name" value="EIID-AGA"/>
    <property type="match status" value="1"/>
</dbReference>
<dbReference type="PROSITE" id="PS51108">
    <property type="entry name" value="PTS_EIID"/>
    <property type="match status" value="1"/>
</dbReference>
<proteinExistence type="predicted"/>
<organism evidence="2 3">
    <name type="scientific">Holdemania filiformis</name>
    <dbReference type="NCBI Taxonomy" id="61171"/>
    <lineage>
        <taxon>Bacteria</taxon>
        <taxon>Bacillati</taxon>
        <taxon>Bacillota</taxon>
        <taxon>Erysipelotrichia</taxon>
        <taxon>Erysipelotrichales</taxon>
        <taxon>Erysipelotrichaceae</taxon>
        <taxon>Holdemania</taxon>
    </lineage>
</organism>
<dbReference type="Proteomes" id="UP000284178">
    <property type="component" value="Unassembled WGS sequence"/>
</dbReference>
<dbReference type="GO" id="GO:0009401">
    <property type="term" value="P:phosphoenolpyruvate-dependent sugar phosphotransferase system"/>
    <property type="evidence" value="ECO:0007669"/>
    <property type="project" value="InterPro"/>
</dbReference>
<evidence type="ECO:0000313" key="2">
    <source>
        <dbReference type="EMBL" id="RGR72124.1"/>
    </source>
</evidence>
<gene>
    <name evidence="2" type="ORF">DWY25_12510</name>
</gene>
<keyword evidence="1" id="KW-1133">Transmembrane helix</keyword>
<dbReference type="EMBL" id="QRUP01000016">
    <property type="protein sequence ID" value="RGR72124.1"/>
    <property type="molecule type" value="Genomic_DNA"/>
</dbReference>
<feature type="transmembrane region" description="Helical" evidence="1">
    <location>
        <begin position="119"/>
        <end position="136"/>
    </location>
</feature>
<comment type="caution">
    <text evidence="2">The sequence shown here is derived from an EMBL/GenBank/DDBJ whole genome shotgun (WGS) entry which is preliminary data.</text>
</comment>
<feature type="transmembrane region" description="Helical" evidence="1">
    <location>
        <begin position="255"/>
        <end position="273"/>
    </location>
</feature>
<keyword evidence="1" id="KW-0812">Transmembrane</keyword>
<keyword evidence="1" id="KW-0472">Membrane</keyword>
<dbReference type="GeneID" id="83016217"/>
<sequence length="274" mass="29820">MNKNLQAYPKEEVTALKRMYWRSNFLESCFNMVRLQGLGFGYAMIPMLEYYYKDNPEGLKEALNRHTQFFNTCPNVVTFNLGVAAAMEKEAASNPNFDPAAINSVKTALLGPTAGIGDAIFWVVLRTLAAGIGISLAQTGSILGAIVFVLFINVPSFIGRWYLEIASYTTGTKLVQKMDESGLITLISKAAGIIGLTMVGAMVASNVSLSTPLTLNFGDVPFELQSAFDMIMPGFLPLMLSLLVIALLRKNVKANWIIIGMMVVAIAGRFIGIL</sequence>
<dbReference type="PANTHER" id="PTHR32502:SF23">
    <property type="entry name" value="TRANSPORT PROTEIN, PTS SYSTEM"/>
    <property type="match status" value="1"/>
</dbReference>
<accession>A0A412FVH6</accession>
<reference evidence="2 3" key="1">
    <citation type="submission" date="2018-08" db="EMBL/GenBank/DDBJ databases">
        <title>A genome reference for cultivated species of the human gut microbiota.</title>
        <authorList>
            <person name="Zou Y."/>
            <person name="Xue W."/>
            <person name="Luo G."/>
        </authorList>
    </citation>
    <scope>NUCLEOTIDE SEQUENCE [LARGE SCALE GENOMIC DNA]</scope>
    <source>
        <strain evidence="2 3">AF24-29</strain>
    </source>
</reference>
<dbReference type="PANTHER" id="PTHR32502">
    <property type="entry name" value="N-ACETYLGALACTOSAMINE PERMEASE II COMPONENT-RELATED"/>
    <property type="match status" value="1"/>
</dbReference>
<dbReference type="AlphaFoldDB" id="A0A412FVH6"/>
<evidence type="ECO:0000313" key="3">
    <source>
        <dbReference type="Proteomes" id="UP000284178"/>
    </source>
</evidence>
<feature type="transmembrane region" description="Helical" evidence="1">
    <location>
        <begin position="183"/>
        <end position="207"/>
    </location>
</feature>
<dbReference type="GO" id="GO:0005886">
    <property type="term" value="C:plasma membrane"/>
    <property type="evidence" value="ECO:0007669"/>
    <property type="project" value="TreeGrafter"/>
</dbReference>
<dbReference type="RefSeq" id="WP_117895505.1">
    <property type="nucleotide sequence ID" value="NZ_CABJCV010000016.1"/>
</dbReference>
<name>A0A412FVH6_9FIRM</name>
<evidence type="ECO:0000256" key="1">
    <source>
        <dbReference type="SAM" id="Phobius"/>
    </source>
</evidence>
<feature type="transmembrane region" description="Helical" evidence="1">
    <location>
        <begin position="142"/>
        <end position="163"/>
    </location>
</feature>
<protein>
    <submittedName>
        <fullName evidence="2">PTS system mannose/fructose/sorbose family transporter subunit IID</fullName>
    </submittedName>
</protein>
<dbReference type="InterPro" id="IPR004704">
    <property type="entry name" value="PTS_IID_man"/>
</dbReference>
<dbReference type="InterPro" id="IPR050303">
    <property type="entry name" value="GatZ_KbaZ_carbometab"/>
</dbReference>
<feature type="transmembrane region" description="Helical" evidence="1">
    <location>
        <begin position="227"/>
        <end position="248"/>
    </location>
</feature>
<keyword evidence="3" id="KW-1185">Reference proteome</keyword>